<dbReference type="EMBL" id="JASCXX010000038">
    <property type="protein sequence ID" value="MDI6451504.1"/>
    <property type="molecule type" value="Genomic_DNA"/>
</dbReference>
<dbReference type="GO" id="GO:0046872">
    <property type="term" value="F:metal ion binding"/>
    <property type="evidence" value="ECO:0007669"/>
    <property type="project" value="UniProtKB-KW"/>
</dbReference>
<name>A0AAW6U6D7_9BACT</name>
<sequence>MAAGDCGETPRISSSRPIAPPPLSLRLYPDSVLRSVCHPVEHFDEWLTDVVEEMLALMRLHGGIGLAAPQVGIARRLFVAQVNRRSLCLINPVLVGRDGSDRMTEGCLSLPHVEVNVERNLQIEVQGFNTRGQGQRQKFSGLWARVVQHEMDHLDGILIYDYEKQPGNTP</sequence>
<keyword evidence="2" id="KW-0479">Metal-binding</keyword>
<evidence type="ECO:0000256" key="1">
    <source>
        <dbReference type="ARBA" id="ARBA00010759"/>
    </source>
</evidence>
<dbReference type="Gene3D" id="3.90.45.10">
    <property type="entry name" value="Peptide deformylase"/>
    <property type="match status" value="1"/>
</dbReference>
<dbReference type="NCBIfam" id="TIGR00079">
    <property type="entry name" value="pept_deformyl"/>
    <property type="match status" value="1"/>
</dbReference>
<dbReference type="AlphaFoldDB" id="A0AAW6U6D7"/>
<dbReference type="PANTHER" id="PTHR10458:SF22">
    <property type="entry name" value="PEPTIDE DEFORMYLASE"/>
    <property type="match status" value="1"/>
</dbReference>
<dbReference type="Pfam" id="PF01327">
    <property type="entry name" value="Pep_deformylase"/>
    <property type="match status" value="1"/>
</dbReference>
<dbReference type="SUPFAM" id="SSF56420">
    <property type="entry name" value="Peptide deformylase"/>
    <property type="match status" value="1"/>
</dbReference>
<proteinExistence type="inferred from homology"/>
<evidence type="ECO:0000313" key="3">
    <source>
        <dbReference type="EMBL" id="MDI6451504.1"/>
    </source>
</evidence>
<evidence type="ECO:0000256" key="2">
    <source>
        <dbReference type="HAMAP-Rule" id="MF_00163"/>
    </source>
</evidence>
<feature type="binding site" evidence="2">
    <location>
        <position position="153"/>
    </location>
    <ligand>
        <name>Fe cation</name>
        <dbReference type="ChEBI" id="CHEBI:24875"/>
    </ligand>
</feature>
<dbReference type="EC" id="3.5.1.88" evidence="2"/>
<dbReference type="NCBIfam" id="NF001159">
    <property type="entry name" value="PRK00150.1-3"/>
    <property type="match status" value="1"/>
</dbReference>
<feature type="binding site" evidence="2">
    <location>
        <position position="107"/>
    </location>
    <ligand>
        <name>Fe cation</name>
        <dbReference type="ChEBI" id="CHEBI:24875"/>
    </ligand>
</feature>
<comment type="function">
    <text evidence="2">Removes the formyl group from the N-terminal Met of newly synthesized proteins. Requires at least a dipeptide for an efficient rate of reaction. N-terminal L-methionine is a prerequisite for activity but the enzyme has broad specificity at other positions.</text>
</comment>
<keyword evidence="4" id="KW-1185">Reference proteome</keyword>
<feature type="binding site" evidence="2">
    <location>
        <position position="149"/>
    </location>
    <ligand>
        <name>Fe cation</name>
        <dbReference type="ChEBI" id="CHEBI:24875"/>
    </ligand>
</feature>
<organism evidence="3 4">
    <name type="scientific">Anaerobaca lacustris</name>
    <dbReference type="NCBI Taxonomy" id="3044600"/>
    <lineage>
        <taxon>Bacteria</taxon>
        <taxon>Pseudomonadati</taxon>
        <taxon>Planctomycetota</taxon>
        <taxon>Phycisphaerae</taxon>
        <taxon>Sedimentisphaerales</taxon>
        <taxon>Anaerobacaceae</taxon>
        <taxon>Anaerobaca</taxon>
    </lineage>
</organism>
<protein>
    <recommendedName>
        <fullName evidence="2">Peptide deformylase</fullName>
        <shortName evidence="2">PDF</shortName>
        <ecNumber evidence="2">3.5.1.88</ecNumber>
    </recommendedName>
    <alternativeName>
        <fullName evidence="2">Polypeptide deformylase</fullName>
    </alternativeName>
</protein>
<dbReference type="InterPro" id="IPR036821">
    <property type="entry name" value="Peptide_deformylase_sf"/>
</dbReference>
<keyword evidence="2" id="KW-0408">Iron</keyword>
<reference evidence="3" key="1">
    <citation type="submission" date="2023-05" db="EMBL/GenBank/DDBJ databases">
        <title>Anaerotaeda fermentans gen. nov., sp. nov., a novel anaerobic planctomycete of the new family within the order Sedimentisphaerales isolated from Taman Peninsula, Russia.</title>
        <authorList>
            <person name="Khomyakova M.A."/>
            <person name="Merkel A.Y."/>
            <person name="Slobodkin A.I."/>
        </authorList>
    </citation>
    <scope>NUCLEOTIDE SEQUENCE</scope>
    <source>
        <strain evidence="3">M17dextr</strain>
    </source>
</reference>
<dbReference type="GO" id="GO:0006412">
    <property type="term" value="P:translation"/>
    <property type="evidence" value="ECO:0007669"/>
    <property type="project" value="UniProtKB-UniRule"/>
</dbReference>
<dbReference type="GO" id="GO:0042586">
    <property type="term" value="F:peptide deformylase activity"/>
    <property type="evidence" value="ECO:0007669"/>
    <property type="project" value="UniProtKB-UniRule"/>
</dbReference>
<feature type="active site" evidence="2">
    <location>
        <position position="150"/>
    </location>
</feature>
<dbReference type="PRINTS" id="PR01576">
    <property type="entry name" value="PDEFORMYLASE"/>
</dbReference>
<dbReference type="HAMAP" id="MF_00163">
    <property type="entry name" value="Pep_deformylase"/>
    <property type="match status" value="1"/>
</dbReference>
<comment type="caution">
    <text evidence="3">The sequence shown here is derived from an EMBL/GenBank/DDBJ whole genome shotgun (WGS) entry which is preliminary data.</text>
</comment>
<dbReference type="PANTHER" id="PTHR10458">
    <property type="entry name" value="PEPTIDE DEFORMYLASE"/>
    <property type="match status" value="1"/>
</dbReference>
<evidence type="ECO:0000313" key="4">
    <source>
        <dbReference type="Proteomes" id="UP001431776"/>
    </source>
</evidence>
<comment type="similarity">
    <text evidence="1 2">Belongs to the polypeptide deformylase family.</text>
</comment>
<dbReference type="PIRSF" id="PIRSF004749">
    <property type="entry name" value="Pep_def"/>
    <property type="match status" value="1"/>
</dbReference>
<accession>A0AAW6U6D7</accession>
<comment type="cofactor">
    <cofactor evidence="2">
        <name>Fe(2+)</name>
        <dbReference type="ChEBI" id="CHEBI:29033"/>
    </cofactor>
    <text evidence="2">Binds 1 Fe(2+) ion.</text>
</comment>
<dbReference type="RefSeq" id="WP_349246913.1">
    <property type="nucleotide sequence ID" value="NZ_JASCXX010000038.1"/>
</dbReference>
<keyword evidence="2" id="KW-0648">Protein biosynthesis</keyword>
<comment type="catalytic activity">
    <reaction evidence="2">
        <text>N-terminal N-formyl-L-methionyl-[peptide] + H2O = N-terminal L-methionyl-[peptide] + formate</text>
        <dbReference type="Rhea" id="RHEA:24420"/>
        <dbReference type="Rhea" id="RHEA-COMP:10639"/>
        <dbReference type="Rhea" id="RHEA-COMP:10640"/>
        <dbReference type="ChEBI" id="CHEBI:15377"/>
        <dbReference type="ChEBI" id="CHEBI:15740"/>
        <dbReference type="ChEBI" id="CHEBI:49298"/>
        <dbReference type="ChEBI" id="CHEBI:64731"/>
        <dbReference type="EC" id="3.5.1.88"/>
    </reaction>
</comment>
<gene>
    <name evidence="2 3" type="primary">def</name>
    <name evidence="3" type="ORF">QJ522_20755</name>
</gene>
<keyword evidence="2 3" id="KW-0378">Hydrolase</keyword>
<dbReference type="Proteomes" id="UP001431776">
    <property type="component" value="Unassembled WGS sequence"/>
</dbReference>
<dbReference type="CDD" id="cd00487">
    <property type="entry name" value="Pep_deformylase"/>
    <property type="match status" value="1"/>
</dbReference>
<dbReference type="InterPro" id="IPR023635">
    <property type="entry name" value="Peptide_deformylase"/>
</dbReference>